<evidence type="ECO:0000256" key="1">
    <source>
        <dbReference type="SAM" id="MobiDB-lite"/>
    </source>
</evidence>
<feature type="region of interest" description="Disordered" evidence="1">
    <location>
        <begin position="199"/>
        <end position="270"/>
    </location>
</feature>
<feature type="region of interest" description="Disordered" evidence="1">
    <location>
        <begin position="29"/>
        <end position="105"/>
    </location>
</feature>
<dbReference type="AlphaFoldDB" id="F2T9K9"/>
<evidence type="ECO:0000313" key="2">
    <source>
        <dbReference type="EMBL" id="EGE79922.2"/>
    </source>
</evidence>
<proteinExistence type="predicted"/>
<reference evidence="2" key="1">
    <citation type="submission" date="2010-03" db="EMBL/GenBank/DDBJ databases">
        <title>Annotation of Blastomyces dermatitidis strain ATCC 18188.</title>
        <authorList>
            <consortium name="The Broad Institute Genome Sequencing Platform"/>
            <consortium name="Broad Institute Genome Sequencing Center for Infectious Disease."/>
            <person name="Cuomo C."/>
            <person name="Klein B."/>
            <person name="Sullivan T."/>
            <person name="Heitman J."/>
            <person name="Young S."/>
            <person name="Zeng Q."/>
            <person name="Gargeya S."/>
            <person name="Alvarado L."/>
            <person name="Berlin A.M."/>
            <person name="Chapman S.B."/>
            <person name="Chen Z."/>
            <person name="Freedman E."/>
            <person name="Gellesch M."/>
            <person name="Goldberg J."/>
            <person name="Griggs A."/>
            <person name="Gujja S."/>
            <person name="Heilman E."/>
            <person name="Heiman D."/>
            <person name="Howarth C."/>
            <person name="Mehta T."/>
            <person name="Neiman D."/>
            <person name="Pearson M."/>
            <person name="Roberts A."/>
            <person name="Saif S."/>
            <person name="Shea T."/>
            <person name="Shenoy N."/>
            <person name="Sisk P."/>
            <person name="Stolte C."/>
            <person name="Sykes S."/>
            <person name="White J."/>
            <person name="Yandava C."/>
            <person name="Haas B."/>
            <person name="Nusbaum C."/>
            <person name="Birren B."/>
        </authorList>
    </citation>
    <scope>NUCLEOTIDE SEQUENCE [LARGE SCALE GENOMIC DNA]</scope>
    <source>
        <strain evidence="2">ATCC 18188</strain>
    </source>
</reference>
<protein>
    <submittedName>
        <fullName evidence="2">Uncharacterized protein</fullName>
    </submittedName>
</protein>
<feature type="compositionally biased region" description="Polar residues" evidence="1">
    <location>
        <begin position="37"/>
        <end position="61"/>
    </location>
</feature>
<feature type="region of interest" description="Disordered" evidence="1">
    <location>
        <begin position="124"/>
        <end position="181"/>
    </location>
</feature>
<gene>
    <name evidence="2" type="ORF">BDDG_02863</name>
</gene>
<dbReference type="OrthoDB" id="5407894at2759"/>
<sequence>MFPESDNELARLRVMNLLGSVVTGDASEPIPAFGSPSPLNQSNDSSSIGIQDSTTVQQQHQRCPLPYISHSHSHPSKAQNNRIQMASTTPRPSSRFSKRSSSCESLRTEQVPIMRFFSRRTPNLQLPPFESLGISNSSKPSNPPPSSLQNSERPPFTAGEPSTVAIHPPSSPYTLSETPSALPYSRSISLPLTPPEETLSVKWNPESDSPISDVHSSPNRHKPSQLDSLTNGDSHSPKENNGQASDSASQAVTSNGAIQPSMEQIPFTNDDPKSWLKNGIELAVSSLKISKTPGQAVQMVSQTLPCPPIDQTPSSLPVSAFSNIVEEIQRRLQADQSPYINIIHAVPPKFSLNNLPTSPPSTPNRMSPDDDYFNLTVFSSGAPVPAYASHRDSISDDSPGSTHTHTAIVPPYSVHISIVERYLPPPSSQEYRNLFSATGPSVLVDRLRELSPQGGNLVLIYPTKQGARTFKNEYLGPILDPLLRQMVVVNELSADISKALGSMPAIAEMDDFEAMQNNILRLCENLRQRESSLAGPAPTRSSRFTLVYAGKGEICMDRKSWIEWYIQQETPRARDILNGYWRVGYQLPTSLTASSPGTRQQGNREISGPSLLQVLFQGLRNRASIDMSADLGKSMEVGVFVIRRSQ</sequence>
<feature type="compositionally biased region" description="Low complexity" evidence="1">
    <location>
        <begin position="87"/>
        <end position="105"/>
    </location>
</feature>
<name>F2T9K9_AJEDA</name>
<dbReference type="EMBL" id="GG749417">
    <property type="protein sequence ID" value="EGE79922.2"/>
    <property type="molecule type" value="Genomic_DNA"/>
</dbReference>
<organism evidence="2">
    <name type="scientific">Ajellomyces dermatitidis (strain ATCC 18188 / CBS 674.68)</name>
    <name type="common">Blastomyces dermatitidis</name>
    <dbReference type="NCBI Taxonomy" id="653446"/>
    <lineage>
        <taxon>Eukaryota</taxon>
        <taxon>Fungi</taxon>
        <taxon>Dikarya</taxon>
        <taxon>Ascomycota</taxon>
        <taxon>Pezizomycotina</taxon>
        <taxon>Eurotiomycetes</taxon>
        <taxon>Eurotiomycetidae</taxon>
        <taxon>Onygenales</taxon>
        <taxon>Ajellomycetaceae</taxon>
        <taxon>Blastomyces</taxon>
    </lineage>
</organism>
<feature type="compositionally biased region" description="Polar residues" evidence="1">
    <location>
        <begin position="76"/>
        <end position="86"/>
    </location>
</feature>
<feature type="compositionally biased region" description="Polar residues" evidence="1">
    <location>
        <begin position="225"/>
        <end position="262"/>
    </location>
</feature>
<feature type="compositionally biased region" description="Polar residues" evidence="1">
    <location>
        <begin position="206"/>
        <end position="217"/>
    </location>
</feature>
<dbReference type="Proteomes" id="UP000007802">
    <property type="component" value="Unassembled WGS sequence"/>
</dbReference>
<dbReference type="HOGENOM" id="CLU_017164_2_0_1"/>
<accession>F2T9K9</accession>